<evidence type="ECO:0000313" key="30">
    <source>
        <dbReference type="RefSeq" id="XP_032816094.1"/>
    </source>
</evidence>
<evidence type="ECO:0000256" key="5">
    <source>
        <dbReference type="ARBA" id="ARBA00022479"/>
    </source>
</evidence>
<dbReference type="FunFam" id="2.40.10.10:FF:000004">
    <property type="entry name" value="Tryptase gamma 1"/>
    <property type="match status" value="1"/>
</dbReference>
<dbReference type="Pfam" id="PF09396">
    <property type="entry name" value="Thrombin_light"/>
    <property type="match status" value="1"/>
</dbReference>
<feature type="signal peptide" evidence="25">
    <location>
        <begin position="1"/>
        <end position="29"/>
    </location>
</feature>
<dbReference type="PROSITE" id="PS50998">
    <property type="entry name" value="GLA_2"/>
    <property type="match status" value="1"/>
</dbReference>
<dbReference type="GO" id="GO:0006953">
    <property type="term" value="P:acute-phase response"/>
    <property type="evidence" value="ECO:0007669"/>
    <property type="project" value="UniProtKB-KW"/>
</dbReference>
<dbReference type="FunFam" id="2.40.10.10:FF:000085">
    <property type="entry name" value="Prothrombin"/>
    <property type="match status" value="1"/>
</dbReference>
<feature type="domain" description="Kringle" evidence="26">
    <location>
        <begin position="220"/>
        <end position="299"/>
    </location>
</feature>
<protein>
    <recommendedName>
        <fullName evidence="4">Prothrombin</fullName>
        <ecNumber evidence="3">3.4.21.5</ecNumber>
    </recommendedName>
    <alternativeName>
        <fullName evidence="19">Coagulation factor II</fullName>
    </alternativeName>
</protein>
<keyword evidence="8 21" id="KW-0721">Serine protease homolog</keyword>
<dbReference type="InterPro" id="IPR038178">
    <property type="entry name" value="Kringle_sf"/>
</dbReference>
<evidence type="ECO:0000256" key="22">
    <source>
        <dbReference type="PROSITE-ProRule" id="PRU00121"/>
    </source>
</evidence>
<dbReference type="Pfam" id="PF00089">
    <property type="entry name" value="Trypsin"/>
    <property type="match status" value="1"/>
</dbReference>
<accession>A0AAJ7WZN3</accession>
<comment type="catalytic activity">
    <reaction evidence="1">
        <text>Selective cleavage of Arg-|-Gly bonds in fibrinogen to form fibrin and release fibrinopeptides A and B.</text>
        <dbReference type="EC" id="3.4.21.5"/>
    </reaction>
</comment>
<dbReference type="SMART" id="SM00069">
    <property type="entry name" value="GLA"/>
    <property type="match status" value="1"/>
</dbReference>
<keyword evidence="18" id="KW-0325">Glycoprotein</keyword>
<evidence type="ECO:0000256" key="6">
    <source>
        <dbReference type="ARBA" id="ARBA00022486"/>
    </source>
</evidence>
<dbReference type="PRINTS" id="PR00018">
    <property type="entry name" value="KRINGLE"/>
</dbReference>
<dbReference type="Proteomes" id="UP001318040">
    <property type="component" value="Chromosome 24"/>
</dbReference>
<keyword evidence="9 22" id="KW-0420">Kringle</keyword>
<dbReference type="InterPro" id="IPR024174">
    <property type="entry name" value="HGF/MST1"/>
</dbReference>
<dbReference type="InterPro" id="IPR018114">
    <property type="entry name" value="TRYPSIN_HIS"/>
</dbReference>
<evidence type="ECO:0000256" key="13">
    <source>
        <dbReference type="ARBA" id="ARBA00022801"/>
    </source>
</evidence>
<feature type="region of interest" description="Disordered" evidence="24">
    <location>
        <begin position="311"/>
        <end position="330"/>
    </location>
</feature>
<dbReference type="GO" id="GO:0007596">
    <property type="term" value="P:blood coagulation"/>
    <property type="evidence" value="ECO:0007669"/>
    <property type="project" value="InterPro"/>
</dbReference>
<dbReference type="PROSITE" id="PS00011">
    <property type="entry name" value="GLA_1"/>
    <property type="match status" value="1"/>
</dbReference>
<dbReference type="SUPFAM" id="SSF57630">
    <property type="entry name" value="GLA-domain"/>
    <property type="match status" value="1"/>
</dbReference>
<evidence type="ECO:0000256" key="8">
    <source>
        <dbReference type="ARBA" id="ARBA00022542"/>
    </source>
</evidence>
<evidence type="ECO:0000256" key="9">
    <source>
        <dbReference type="ARBA" id="ARBA00022572"/>
    </source>
</evidence>
<evidence type="ECO:0000256" key="7">
    <source>
        <dbReference type="ARBA" id="ARBA00022525"/>
    </source>
</evidence>
<dbReference type="InterPro" id="IPR035972">
    <property type="entry name" value="GLA-like_dom_SF"/>
</dbReference>
<feature type="domain" description="Peptidase S1" evidence="27">
    <location>
        <begin position="369"/>
        <end position="622"/>
    </location>
</feature>
<comment type="similarity">
    <text evidence="21">Belongs to the peptidase S1 family. Plasminogen subfamily.</text>
</comment>
<organism evidence="29 30">
    <name type="scientific">Petromyzon marinus</name>
    <name type="common">Sea lamprey</name>
    <dbReference type="NCBI Taxonomy" id="7757"/>
    <lineage>
        <taxon>Eukaryota</taxon>
        <taxon>Metazoa</taxon>
        <taxon>Chordata</taxon>
        <taxon>Craniata</taxon>
        <taxon>Vertebrata</taxon>
        <taxon>Cyclostomata</taxon>
        <taxon>Hyperoartia</taxon>
        <taxon>Petromyzontiformes</taxon>
        <taxon>Petromyzontidae</taxon>
        <taxon>Petromyzon</taxon>
    </lineage>
</organism>
<dbReference type="Pfam" id="PF00594">
    <property type="entry name" value="Gla"/>
    <property type="match status" value="1"/>
</dbReference>
<dbReference type="InterPro" id="IPR018992">
    <property type="entry name" value="Thrombin_light_chain"/>
</dbReference>
<feature type="domain" description="Kringle" evidence="26">
    <location>
        <begin position="115"/>
        <end position="194"/>
    </location>
</feature>
<evidence type="ECO:0000256" key="10">
    <source>
        <dbReference type="ARBA" id="ARBA00022670"/>
    </source>
</evidence>
<dbReference type="EC" id="3.4.21.5" evidence="3"/>
<dbReference type="GO" id="GO:0004252">
    <property type="term" value="F:serine-type endopeptidase activity"/>
    <property type="evidence" value="ECO:0007669"/>
    <property type="project" value="UniProtKB-EC"/>
</dbReference>
<dbReference type="PANTHER" id="PTHR24278">
    <property type="entry name" value="COAGULATION FACTOR"/>
    <property type="match status" value="1"/>
</dbReference>
<evidence type="ECO:0000259" key="28">
    <source>
        <dbReference type="PROSITE" id="PS50998"/>
    </source>
</evidence>
<dbReference type="InterPro" id="IPR017857">
    <property type="entry name" value="Coagulation_fac-like_Gla_dom"/>
</dbReference>
<evidence type="ECO:0000256" key="15">
    <source>
        <dbReference type="ARBA" id="ARBA00022837"/>
    </source>
</evidence>
<proteinExistence type="inferred from homology"/>
<dbReference type="SUPFAM" id="SSF57440">
    <property type="entry name" value="Kringle-like"/>
    <property type="match status" value="2"/>
</dbReference>
<gene>
    <name evidence="30" type="primary">F2</name>
</gene>
<dbReference type="Gene3D" id="4.10.740.10">
    <property type="entry name" value="Coagulation Factor IX"/>
    <property type="match status" value="1"/>
</dbReference>
<dbReference type="PANTHER" id="PTHR24278:SF19">
    <property type="entry name" value="EGF-LIKE DOMAIN-CONTAINING PROTEIN"/>
    <property type="match status" value="1"/>
</dbReference>
<dbReference type="FunFam" id="4.10.740.10:FF:000001">
    <property type="entry name" value="vitamin K-dependent protein S"/>
    <property type="match status" value="1"/>
</dbReference>
<evidence type="ECO:0000256" key="20">
    <source>
        <dbReference type="ARBA" id="ARBA00049579"/>
    </source>
</evidence>
<keyword evidence="10 23" id="KW-0645">Protease</keyword>
<dbReference type="PROSITE" id="PS50240">
    <property type="entry name" value="TRYPSIN_DOM"/>
    <property type="match status" value="1"/>
</dbReference>
<dbReference type="InterPro" id="IPR018056">
    <property type="entry name" value="Kringle_CS"/>
</dbReference>
<dbReference type="InterPro" id="IPR000001">
    <property type="entry name" value="Kringle"/>
</dbReference>
<dbReference type="GeneID" id="116945671"/>
<dbReference type="InterPro" id="IPR001254">
    <property type="entry name" value="Trypsin_dom"/>
</dbReference>
<keyword evidence="16" id="KW-0865">Zymogen</keyword>
<keyword evidence="6" id="KW-0011">Acute phase</keyword>
<feature type="chain" id="PRO_5042611331" description="Prothrombin" evidence="25">
    <location>
        <begin position="30"/>
        <end position="626"/>
    </location>
</feature>
<dbReference type="PROSITE" id="PS00135">
    <property type="entry name" value="TRYPSIN_SER"/>
    <property type="match status" value="1"/>
</dbReference>
<feature type="region of interest" description="Disordered" evidence="24">
    <location>
        <begin position="205"/>
        <end position="235"/>
    </location>
</feature>
<evidence type="ECO:0000256" key="12">
    <source>
        <dbReference type="ARBA" id="ARBA00022729"/>
    </source>
</evidence>
<reference evidence="30" key="1">
    <citation type="submission" date="2025-08" db="UniProtKB">
        <authorList>
            <consortium name="RefSeq"/>
        </authorList>
    </citation>
    <scope>IDENTIFICATION</scope>
    <source>
        <tissue evidence="30">Sperm</tissue>
    </source>
</reference>
<evidence type="ECO:0000313" key="29">
    <source>
        <dbReference type="Proteomes" id="UP001318040"/>
    </source>
</evidence>
<dbReference type="InterPro" id="IPR033116">
    <property type="entry name" value="TRYPSIN_SER"/>
</dbReference>
<dbReference type="Gene3D" id="2.40.20.10">
    <property type="entry name" value="Plasminogen Kringle 4"/>
    <property type="match status" value="2"/>
</dbReference>
<dbReference type="CDD" id="cd00190">
    <property type="entry name" value="Tryp_SPc"/>
    <property type="match status" value="1"/>
</dbReference>
<comment type="caution">
    <text evidence="22">Lacks conserved residue(s) required for the propagation of feature annotation.</text>
</comment>
<dbReference type="InterPro" id="IPR037111">
    <property type="entry name" value="Thrombin_light_chain_sf"/>
</dbReference>
<dbReference type="InterPro" id="IPR013806">
    <property type="entry name" value="Kringle-like"/>
</dbReference>
<dbReference type="PROSITE" id="PS50070">
    <property type="entry name" value="KRINGLE_2"/>
    <property type="match status" value="2"/>
</dbReference>
<keyword evidence="15" id="KW-0106">Calcium</keyword>
<evidence type="ECO:0000256" key="3">
    <source>
        <dbReference type="ARBA" id="ARBA00012174"/>
    </source>
</evidence>
<sequence length="626" mass="70598">MMMLPAARRMIVAVVMATVAMTMIHATQGAQVFLDRPVASRVLHPRTRRANSFLEERLQGNLERECVEETCSHEEAREVYENDAGTAAFWNQYKGCNLDNIRSHMELFRGCLKGLCMTGNGEQYIGNVSFTKSGRQCQLWTSNFPHQVRFKPVDHPEKQLVENFCRNPDASQDGPWCYTRDPLVPREPCSVPTCDKDPNQHVPVSPRVTPTKPAPRPQGPCVPGAGEDYRGPVNVTRSGRHCQAWSAQTPHVSRYSPLTHRAAGLEGAACRNPDGDEEGAWCYTTDPGLTIDYCALHYCDEDDIFMEAPKEEGGRGRTTATGTDPKMTLINPRSFGSGQLECGKRPMFELMAKEDVGEEELQESQRQRVVHGDNAEEGSAPWQVMLYRKSPMDMLCGASLISDQWVLTAAHCVFYPPWDKNFTAKELAVRIGKHNKAGYEKDREKISNVDKIIIHSKYNWKENMERDIALLHLDKPITFTQYIVPICLPTRDVAVSLLKSGFKGRVTGWGNLFQTWTNNPRAQPKVLQMINLPIVDPNRCQASTTHRITANMLCAGYEPEDVKRGDACEGDSGGPFIMKDFESKRWYQMGIVSWGEGCDRDGKYGIYTHVYRLRKWINKVIGEPDT</sequence>
<evidence type="ECO:0000256" key="21">
    <source>
        <dbReference type="PIRNR" id="PIRNR001152"/>
    </source>
</evidence>
<keyword evidence="14 23" id="KW-0720">Serine protease</keyword>
<evidence type="ECO:0000259" key="26">
    <source>
        <dbReference type="PROSITE" id="PS50070"/>
    </source>
</evidence>
<dbReference type="InterPro" id="IPR003966">
    <property type="entry name" value="Prothrombin/thrombin"/>
</dbReference>
<dbReference type="AlphaFoldDB" id="A0AAJ7WZN3"/>
<evidence type="ECO:0000256" key="17">
    <source>
        <dbReference type="ARBA" id="ARBA00023157"/>
    </source>
</evidence>
<evidence type="ECO:0000256" key="25">
    <source>
        <dbReference type="SAM" id="SignalP"/>
    </source>
</evidence>
<dbReference type="GO" id="GO:0005509">
    <property type="term" value="F:calcium ion binding"/>
    <property type="evidence" value="ECO:0007669"/>
    <property type="project" value="InterPro"/>
</dbReference>
<dbReference type="PRINTS" id="PR01505">
    <property type="entry name" value="PROTHROMBIN"/>
</dbReference>
<dbReference type="SUPFAM" id="SSF50494">
    <property type="entry name" value="Trypsin-like serine proteases"/>
    <property type="match status" value="1"/>
</dbReference>
<evidence type="ECO:0000259" key="27">
    <source>
        <dbReference type="PROSITE" id="PS50240"/>
    </source>
</evidence>
<evidence type="ECO:0000256" key="4">
    <source>
        <dbReference type="ARBA" id="ARBA00014840"/>
    </source>
</evidence>
<keyword evidence="7" id="KW-0964">Secreted</keyword>
<dbReference type="Pfam" id="PF00051">
    <property type="entry name" value="Kringle"/>
    <property type="match status" value="2"/>
</dbReference>
<keyword evidence="29" id="KW-1185">Reference proteome</keyword>
<evidence type="ECO:0000256" key="16">
    <source>
        <dbReference type="ARBA" id="ARBA00023145"/>
    </source>
</evidence>
<keyword evidence="5" id="KW-0301">Gamma-carboxyglutamic acid</keyword>
<dbReference type="GO" id="GO:0006508">
    <property type="term" value="P:proteolysis"/>
    <property type="evidence" value="ECO:0007669"/>
    <property type="project" value="UniProtKB-KW"/>
</dbReference>
<dbReference type="Gene3D" id="2.40.10.10">
    <property type="entry name" value="Trypsin-like serine proteases"/>
    <property type="match status" value="2"/>
</dbReference>
<comment type="function">
    <text evidence="20">Thrombin, which cleaves bonds after Arg and Lys, converts fibrinogen to fibrin and activates factors V, VII, VIII, XIII, and, in complex with thrombomodulin, protein C. Functions in blood homeostasis, inflammation and wound healing. Activates coagulation factor XI (F11); activation is promoted by the contact with negatively charged surfaces. Triggers the production of pro-inflammatory cytokines, such as MCP-1/CCL2 and IL8/CXCL8, in endothelial cells.</text>
</comment>
<evidence type="ECO:0000256" key="18">
    <source>
        <dbReference type="ARBA" id="ARBA00023180"/>
    </source>
</evidence>
<dbReference type="InterPro" id="IPR000294">
    <property type="entry name" value="GLA_domain"/>
</dbReference>
<dbReference type="CTD" id="2147"/>
<evidence type="ECO:0000256" key="23">
    <source>
        <dbReference type="RuleBase" id="RU363034"/>
    </source>
</evidence>
<dbReference type="PRINTS" id="PR00001">
    <property type="entry name" value="GLABLOOD"/>
</dbReference>
<evidence type="ECO:0000256" key="14">
    <source>
        <dbReference type="ARBA" id="ARBA00022825"/>
    </source>
</evidence>
<evidence type="ECO:0000256" key="1">
    <source>
        <dbReference type="ARBA" id="ARBA00001621"/>
    </source>
</evidence>
<dbReference type="SMART" id="SM00130">
    <property type="entry name" value="KR"/>
    <property type="match status" value="2"/>
</dbReference>
<dbReference type="Gene3D" id="4.10.140.10">
    <property type="entry name" value="Thrombin light chain domain"/>
    <property type="match status" value="1"/>
</dbReference>
<dbReference type="RefSeq" id="XP_032816094.1">
    <property type="nucleotide sequence ID" value="XM_032960203.1"/>
</dbReference>
<evidence type="ECO:0000256" key="11">
    <source>
        <dbReference type="ARBA" id="ARBA00022685"/>
    </source>
</evidence>
<dbReference type="CDD" id="cd00108">
    <property type="entry name" value="KR"/>
    <property type="match status" value="2"/>
</dbReference>
<feature type="domain" description="Gla" evidence="28">
    <location>
        <begin position="49"/>
        <end position="95"/>
    </location>
</feature>
<comment type="subcellular location">
    <subcellularLocation>
        <location evidence="2">Secreted</location>
    </subcellularLocation>
</comment>
<dbReference type="InterPro" id="IPR050442">
    <property type="entry name" value="Peptidase_S1_coag_factors"/>
</dbReference>
<name>A0AAJ7WZN3_PETMA</name>
<evidence type="ECO:0000256" key="24">
    <source>
        <dbReference type="SAM" id="MobiDB-lite"/>
    </source>
</evidence>
<dbReference type="InterPro" id="IPR009003">
    <property type="entry name" value="Peptidase_S1_PA"/>
</dbReference>
<dbReference type="PRINTS" id="PR00722">
    <property type="entry name" value="CHYMOTRYPSIN"/>
</dbReference>
<dbReference type="InterPro" id="IPR043504">
    <property type="entry name" value="Peptidase_S1_PA_chymotrypsin"/>
</dbReference>
<keyword evidence="13 23" id="KW-0378">Hydrolase</keyword>
<evidence type="ECO:0000256" key="19">
    <source>
        <dbReference type="ARBA" id="ARBA00032835"/>
    </source>
</evidence>
<dbReference type="GO" id="GO:0005615">
    <property type="term" value="C:extracellular space"/>
    <property type="evidence" value="ECO:0007669"/>
    <property type="project" value="TreeGrafter"/>
</dbReference>
<keyword evidence="17" id="KW-1015">Disulfide bond</keyword>
<dbReference type="SMART" id="SM00020">
    <property type="entry name" value="Tryp_SPc"/>
    <property type="match status" value="1"/>
</dbReference>
<dbReference type="PROSITE" id="PS00134">
    <property type="entry name" value="TRYPSIN_HIS"/>
    <property type="match status" value="1"/>
</dbReference>
<dbReference type="PIRSF" id="PIRSF001152">
    <property type="entry name" value="HGF_MST1"/>
    <property type="match status" value="1"/>
</dbReference>
<keyword evidence="12 25" id="KW-0732">Signal</keyword>
<dbReference type="InterPro" id="IPR001314">
    <property type="entry name" value="Peptidase_S1A"/>
</dbReference>
<evidence type="ECO:0000256" key="2">
    <source>
        <dbReference type="ARBA" id="ARBA00004613"/>
    </source>
</evidence>
<dbReference type="PROSITE" id="PS00021">
    <property type="entry name" value="KRINGLE_1"/>
    <property type="match status" value="1"/>
</dbReference>
<dbReference type="KEGG" id="pmrn:116945671"/>
<keyword evidence="11" id="KW-0165">Cleavage on pair of basic residues</keyword>